<dbReference type="PANTHER" id="PTHR28360">
    <property type="entry name" value="DYNACTIN SUBUNIT 3"/>
    <property type="match status" value="1"/>
</dbReference>
<dbReference type="InterPro" id="IPR009991">
    <property type="entry name" value="DCTN3"/>
</dbReference>
<protein>
    <submittedName>
        <fullName evidence="1">Uncharacterized protein</fullName>
    </submittedName>
</protein>
<organism evidence="1 2">
    <name type="scientific">Adineta steineri</name>
    <dbReference type="NCBI Taxonomy" id="433720"/>
    <lineage>
        <taxon>Eukaryota</taxon>
        <taxon>Metazoa</taxon>
        <taxon>Spiralia</taxon>
        <taxon>Gnathifera</taxon>
        <taxon>Rotifera</taxon>
        <taxon>Eurotatoria</taxon>
        <taxon>Bdelloidea</taxon>
        <taxon>Adinetida</taxon>
        <taxon>Adinetidae</taxon>
        <taxon>Adineta</taxon>
    </lineage>
</organism>
<name>A0A815DE90_9BILA</name>
<dbReference type="EMBL" id="CAJNOG010000570">
    <property type="protein sequence ID" value="CAF1300482.1"/>
    <property type="molecule type" value="Genomic_DNA"/>
</dbReference>
<reference evidence="1" key="1">
    <citation type="submission" date="2021-02" db="EMBL/GenBank/DDBJ databases">
        <authorList>
            <person name="Nowell W R."/>
        </authorList>
    </citation>
    <scope>NUCLEOTIDE SEQUENCE</scope>
</reference>
<dbReference type="PANTHER" id="PTHR28360:SF1">
    <property type="entry name" value="DYNACTIN SUBUNIT 3"/>
    <property type="match status" value="1"/>
</dbReference>
<dbReference type="GO" id="GO:0005869">
    <property type="term" value="C:dynactin complex"/>
    <property type="evidence" value="ECO:0007669"/>
    <property type="project" value="InterPro"/>
</dbReference>
<gene>
    <name evidence="1" type="ORF">JYZ213_LOCUS32285</name>
</gene>
<evidence type="ECO:0000313" key="1">
    <source>
        <dbReference type="EMBL" id="CAF1300482.1"/>
    </source>
</evidence>
<evidence type="ECO:0000313" key="2">
    <source>
        <dbReference type="Proteomes" id="UP000663845"/>
    </source>
</evidence>
<dbReference type="AlphaFoldDB" id="A0A815DE90"/>
<dbReference type="Proteomes" id="UP000663845">
    <property type="component" value="Unassembled WGS sequence"/>
</dbReference>
<comment type="caution">
    <text evidence="1">The sequence shown here is derived from an EMBL/GenBank/DDBJ whole genome shotgun (WGS) entry which is preliminary data.</text>
</comment>
<dbReference type="Pfam" id="PF07426">
    <property type="entry name" value="Dynactin_p22"/>
    <property type="match status" value="1"/>
</dbReference>
<dbReference type="GO" id="GO:0061640">
    <property type="term" value="P:cytoskeleton-dependent cytokinesis"/>
    <property type="evidence" value="ECO:0007669"/>
    <property type="project" value="InterPro"/>
</dbReference>
<sequence>MMTSDTETISHLQWRIQRLEDFIGKSNKTKIVETINKLNEQVFEHANNSLTARKLVKRVDEINRLTNSNFQHYLMENRLTKLELILADEQRIRNVTKNLTKIDTLAQVLNGECFQEVPKLFSALNKLLITHDNIKNQYGEYTQEIGAFLQDYAAFTLLMDENLQQYKSILNKNEQKLTVIKDDPVE</sequence>
<accession>A0A815DE90</accession>
<proteinExistence type="predicted"/>